<evidence type="ECO:0000256" key="1">
    <source>
        <dbReference type="ARBA" id="ARBA00001450"/>
    </source>
</evidence>
<dbReference type="InterPro" id="IPR029063">
    <property type="entry name" value="SAM-dependent_MTases_sf"/>
</dbReference>
<accession>A0A0V1K8D3</accession>
<evidence type="ECO:0000256" key="4">
    <source>
        <dbReference type="ARBA" id="ARBA00022603"/>
    </source>
</evidence>
<evidence type="ECO:0000256" key="6">
    <source>
        <dbReference type="ARBA" id="ARBA00022692"/>
    </source>
</evidence>
<evidence type="ECO:0000313" key="13">
    <source>
        <dbReference type="EMBL" id="KRZ43205.1"/>
    </source>
</evidence>
<reference evidence="13 14" key="1">
    <citation type="submission" date="2015-01" db="EMBL/GenBank/DDBJ databases">
        <title>Evolution of Trichinella species and genotypes.</title>
        <authorList>
            <person name="Korhonen P.K."/>
            <person name="Edoardo P."/>
            <person name="Giuseppe L.R."/>
            <person name="Gasser R.B."/>
        </authorList>
    </citation>
    <scope>NUCLEOTIDE SEQUENCE [LARGE SCALE GENOMIC DNA]</scope>
    <source>
        <strain evidence="13">ISS176</strain>
    </source>
</reference>
<feature type="non-terminal residue" evidence="13">
    <location>
        <position position="520"/>
    </location>
</feature>
<comment type="caution">
    <text evidence="13">The sequence shown here is derived from an EMBL/GenBank/DDBJ whole genome shotgun (WGS) entry which is preliminary data.</text>
</comment>
<dbReference type="EC" id="2.1.1.100" evidence="11"/>
<sequence>LTCHFLLKLYISDIFISCIVLFVIFVVLLLAPLPEICAVVIRSSFLAIAFFTGLCGCNSVHFENFHLFGWYLCVLSIFHFTEFIAIAVCSDDTLSIDSFLLNHSVEYWLAAILSWMEYFVEYYYFPSLKHVALISKCGFMLTITGEVIRKLAIYSAGKGFSHLVSTKRKETHKLVTTGVYHFWRHPAYLGWLLWSVGTQLILCNPACFVGYSYVSWKFLKQRIQIEESYLVQFFGNEYLKYREKVPVMGHYARMLTDDELAKLSSDRSSFNNFQKRKLEAELQKNWDKPHSSKTDIGLEKNFQRYFRKLLLECGCGVGNLIFPLLEYFPHLFIYACDFSLRAINYVKSNESFDEKKCFPFVCDLTKDSVKNLINETDVDMCTMIFLLSAIHPENIPAVLRNVFKVLKAGAVVFVRDYGLFDHAQLRFGRGKKMEENLYVRQDGTFAYFFSEDALRKLFVDNGYEELSVSYITNKTINRKKNLEVPRIFIQGTFQKPYSRNNDYVDKFDNLSLQDHTNEQI</sequence>
<evidence type="ECO:0000256" key="3">
    <source>
        <dbReference type="ARBA" id="ARBA00009725"/>
    </source>
</evidence>
<feature type="transmembrane region" description="Helical" evidence="11">
    <location>
        <begin position="68"/>
        <end position="87"/>
    </location>
</feature>
<protein>
    <recommendedName>
        <fullName evidence="10 11">Protein-S-isoprenylcysteine O-methyltransferase</fullName>
        <ecNumber evidence="11">2.1.1.100</ecNumber>
    </recommendedName>
</protein>
<dbReference type="GO" id="GO:0008173">
    <property type="term" value="F:RNA methyltransferase activity"/>
    <property type="evidence" value="ECO:0007669"/>
    <property type="project" value="UniProtKB-ARBA"/>
</dbReference>
<dbReference type="PANTHER" id="PTHR22809">
    <property type="entry name" value="METHYLTRANSFERASE-RELATED"/>
    <property type="match status" value="1"/>
</dbReference>
<keyword evidence="4 11" id="KW-0489">Methyltransferase</keyword>
<dbReference type="GO" id="GO:0032259">
    <property type="term" value="P:methylation"/>
    <property type="evidence" value="ECO:0007669"/>
    <property type="project" value="UniProtKB-KW"/>
</dbReference>
<evidence type="ECO:0000259" key="12">
    <source>
        <dbReference type="Pfam" id="PF08242"/>
    </source>
</evidence>
<keyword evidence="5 13" id="KW-0808">Transferase</keyword>
<evidence type="ECO:0000256" key="8">
    <source>
        <dbReference type="ARBA" id="ARBA00023136"/>
    </source>
</evidence>
<comment type="similarity">
    <text evidence="3">Belongs to the methyltransferase superfamily. METL family.</text>
</comment>
<dbReference type="Gene3D" id="3.40.50.150">
    <property type="entry name" value="Vaccinia Virus protein VP39"/>
    <property type="match status" value="1"/>
</dbReference>
<keyword evidence="8 11" id="KW-0472">Membrane</keyword>
<dbReference type="EMBL" id="JYDV01000011">
    <property type="protein sequence ID" value="KRZ43205.1"/>
    <property type="molecule type" value="Genomic_DNA"/>
</dbReference>
<organism evidence="13 14">
    <name type="scientific">Trichinella pseudospiralis</name>
    <name type="common">Parasitic roundworm</name>
    <dbReference type="NCBI Taxonomy" id="6337"/>
    <lineage>
        <taxon>Eukaryota</taxon>
        <taxon>Metazoa</taxon>
        <taxon>Ecdysozoa</taxon>
        <taxon>Nematoda</taxon>
        <taxon>Enoplea</taxon>
        <taxon>Dorylaimia</taxon>
        <taxon>Trichinellida</taxon>
        <taxon>Trichinellidae</taxon>
        <taxon>Trichinella</taxon>
    </lineage>
</organism>
<feature type="transmembrane region" description="Helical" evidence="11">
    <location>
        <begin position="191"/>
        <end position="214"/>
    </location>
</feature>
<dbReference type="InterPro" id="IPR007269">
    <property type="entry name" value="ICMT_MeTrfase"/>
</dbReference>
<keyword evidence="11" id="KW-0256">Endoplasmic reticulum</keyword>
<evidence type="ECO:0000256" key="11">
    <source>
        <dbReference type="RuleBase" id="RU362022"/>
    </source>
</evidence>
<dbReference type="PROSITE" id="PS51564">
    <property type="entry name" value="SAM_ICMT"/>
    <property type="match status" value="1"/>
</dbReference>
<comment type="similarity">
    <text evidence="11">Belongs to the class VI-like SAM-binding methyltransferase superfamily. Isoprenylcysteine carboxyl methyltransferase family.</text>
</comment>
<evidence type="ECO:0000313" key="14">
    <source>
        <dbReference type="Proteomes" id="UP000054826"/>
    </source>
</evidence>
<evidence type="ECO:0000256" key="2">
    <source>
        <dbReference type="ARBA" id="ARBA00004141"/>
    </source>
</evidence>
<keyword evidence="11" id="KW-0949">S-adenosyl-L-methionine</keyword>
<feature type="transmembrane region" description="Helical" evidence="11">
    <location>
        <begin position="45"/>
        <end position="62"/>
    </location>
</feature>
<comment type="function">
    <text evidence="9">Catalyzes the post-translational methylation of isoprenylated C-terminal cysteine residues.</text>
</comment>
<feature type="non-terminal residue" evidence="13">
    <location>
        <position position="1"/>
    </location>
</feature>
<dbReference type="GO" id="GO:0005789">
    <property type="term" value="C:endoplasmic reticulum membrane"/>
    <property type="evidence" value="ECO:0007669"/>
    <property type="project" value="UniProtKB-SubCell"/>
</dbReference>
<dbReference type="AlphaFoldDB" id="A0A0V1K8D3"/>
<comment type="subcellular location">
    <subcellularLocation>
        <location evidence="11">Endoplasmic reticulum membrane</location>
        <topology evidence="11">Multi-pass membrane protein</topology>
    </subcellularLocation>
    <subcellularLocation>
        <location evidence="2">Membrane</location>
        <topology evidence="2">Multi-pass membrane protein</topology>
    </subcellularLocation>
</comment>
<dbReference type="GO" id="GO:0004671">
    <property type="term" value="F:protein C-terminal S-isoprenylcysteine carboxyl O-methyltransferase activity"/>
    <property type="evidence" value="ECO:0007669"/>
    <property type="project" value="UniProtKB-EC"/>
</dbReference>
<dbReference type="InterPro" id="IPR013217">
    <property type="entry name" value="Methyltransf_12"/>
</dbReference>
<dbReference type="Proteomes" id="UP000054826">
    <property type="component" value="Unassembled WGS sequence"/>
</dbReference>
<dbReference type="Gene3D" id="1.20.120.1630">
    <property type="match status" value="1"/>
</dbReference>
<name>A0A0V1K8D3_TRIPS</name>
<evidence type="ECO:0000256" key="10">
    <source>
        <dbReference type="ARBA" id="ARBA00023656"/>
    </source>
</evidence>
<dbReference type="Pfam" id="PF04140">
    <property type="entry name" value="ICMT"/>
    <property type="match status" value="1"/>
</dbReference>
<keyword evidence="7 11" id="KW-1133">Transmembrane helix</keyword>
<evidence type="ECO:0000256" key="9">
    <source>
        <dbReference type="ARBA" id="ARBA00023572"/>
    </source>
</evidence>
<dbReference type="PANTHER" id="PTHR22809:SF5">
    <property type="entry name" value="TRNA N(3)-METHYLCYTIDINE METHYLTRANSFERASE METTL6"/>
    <property type="match status" value="1"/>
</dbReference>
<feature type="transmembrane region" description="Helical" evidence="11">
    <location>
        <begin position="14"/>
        <end position="33"/>
    </location>
</feature>
<evidence type="ECO:0000256" key="5">
    <source>
        <dbReference type="ARBA" id="ARBA00022679"/>
    </source>
</evidence>
<feature type="transmembrane region" description="Helical" evidence="11">
    <location>
        <begin position="107"/>
        <end position="125"/>
    </location>
</feature>
<evidence type="ECO:0000256" key="7">
    <source>
        <dbReference type="ARBA" id="ARBA00022989"/>
    </source>
</evidence>
<feature type="domain" description="Methyltransferase type 12" evidence="12">
    <location>
        <begin position="311"/>
        <end position="411"/>
    </location>
</feature>
<dbReference type="SUPFAM" id="SSF53335">
    <property type="entry name" value="S-adenosyl-L-methionine-dependent methyltransferases"/>
    <property type="match status" value="1"/>
</dbReference>
<dbReference type="CDD" id="cd02440">
    <property type="entry name" value="AdoMet_MTases"/>
    <property type="match status" value="1"/>
</dbReference>
<comment type="catalytic activity">
    <reaction evidence="1 11">
        <text>[protein]-C-terminal S-[(2E,6E)-farnesyl]-L-cysteine + S-adenosyl-L-methionine = [protein]-C-terminal S-[(2E,6E)-farnesyl]-L-cysteine methyl ester + S-adenosyl-L-homocysteine</text>
        <dbReference type="Rhea" id="RHEA:21672"/>
        <dbReference type="Rhea" id="RHEA-COMP:12125"/>
        <dbReference type="Rhea" id="RHEA-COMP:12126"/>
        <dbReference type="ChEBI" id="CHEBI:57856"/>
        <dbReference type="ChEBI" id="CHEBI:59789"/>
        <dbReference type="ChEBI" id="CHEBI:90510"/>
        <dbReference type="ChEBI" id="CHEBI:90511"/>
        <dbReference type="EC" id="2.1.1.100"/>
    </reaction>
</comment>
<proteinExistence type="inferred from homology"/>
<dbReference type="InterPro" id="IPR026113">
    <property type="entry name" value="METTL2/6/8-like"/>
</dbReference>
<dbReference type="InterPro" id="IPR025770">
    <property type="entry name" value="PPMT_MeTrfase"/>
</dbReference>
<gene>
    <name evidence="13" type="primary">icmt</name>
    <name evidence="13" type="ORF">T4C_8544</name>
</gene>
<keyword evidence="6 11" id="KW-0812">Transmembrane</keyword>
<dbReference type="Pfam" id="PF08242">
    <property type="entry name" value="Methyltransf_12"/>
    <property type="match status" value="1"/>
</dbReference>